<feature type="domain" description="Chitin-binding type-3" evidence="5">
    <location>
        <begin position="923"/>
        <end position="968"/>
    </location>
</feature>
<evidence type="ECO:0000259" key="4">
    <source>
        <dbReference type="SMART" id="SM00458"/>
    </source>
</evidence>
<dbReference type="InterPro" id="IPR024732">
    <property type="entry name" value="NAGLU_C"/>
</dbReference>
<dbReference type="PROSITE" id="PS50231">
    <property type="entry name" value="RICIN_B_LECTIN"/>
    <property type="match status" value="1"/>
</dbReference>
<dbReference type="GO" id="GO:0004553">
    <property type="term" value="F:hydrolase activity, hydrolyzing O-glycosyl compounds"/>
    <property type="evidence" value="ECO:0007669"/>
    <property type="project" value="InterPro"/>
</dbReference>
<dbReference type="Gene3D" id="2.80.10.50">
    <property type="match status" value="1"/>
</dbReference>
<proteinExistence type="predicted"/>
<keyword evidence="3" id="KW-0732">Signal</keyword>
<dbReference type="PROSITE" id="PS00430">
    <property type="entry name" value="TONB_DEPENDENT_REC_1"/>
    <property type="match status" value="1"/>
</dbReference>
<dbReference type="GO" id="GO:0030246">
    <property type="term" value="F:carbohydrate binding"/>
    <property type="evidence" value="ECO:0007669"/>
    <property type="project" value="InterPro"/>
</dbReference>
<evidence type="ECO:0000256" key="3">
    <source>
        <dbReference type="SAM" id="SignalP"/>
    </source>
</evidence>
<organism evidence="6 7">
    <name type="scientific">Streptomyces actinomycinicus</name>
    <dbReference type="NCBI Taxonomy" id="1695166"/>
    <lineage>
        <taxon>Bacteria</taxon>
        <taxon>Bacillati</taxon>
        <taxon>Actinomycetota</taxon>
        <taxon>Actinomycetes</taxon>
        <taxon>Kitasatosporales</taxon>
        <taxon>Streptomycetaceae</taxon>
        <taxon>Streptomyces</taxon>
    </lineage>
</organism>
<dbReference type="Pfam" id="PF00652">
    <property type="entry name" value="Ricin_B_lectin"/>
    <property type="match status" value="1"/>
</dbReference>
<dbReference type="PANTHER" id="PTHR12872">
    <property type="entry name" value="ALPHA-N-ACETYLGLUCOSAMINIDASE"/>
    <property type="match status" value="1"/>
</dbReference>
<dbReference type="PANTHER" id="PTHR12872:SF1">
    <property type="entry name" value="ALPHA-N-ACETYLGLUCOSAMINIDASE"/>
    <property type="match status" value="1"/>
</dbReference>
<dbReference type="Pfam" id="PF12971">
    <property type="entry name" value="NAGLU_N"/>
    <property type="match status" value="1"/>
</dbReference>
<dbReference type="Pfam" id="PF02839">
    <property type="entry name" value="CBM_5_12"/>
    <property type="match status" value="1"/>
</dbReference>
<feature type="region of interest" description="Disordered" evidence="2">
    <location>
        <begin position="885"/>
        <end position="924"/>
    </location>
</feature>
<dbReference type="AlphaFoldDB" id="A0A937EK85"/>
<dbReference type="InterPro" id="IPR035992">
    <property type="entry name" value="Ricin_B-like_lectins"/>
</dbReference>
<dbReference type="Gene3D" id="1.20.120.670">
    <property type="entry name" value="N-acetyl-b-d-glucoasminidase"/>
    <property type="match status" value="1"/>
</dbReference>
<dbReference type="GO" id="GO:0005975">
    <property type="term" value="P:carbohydrate metabolic process"/>
    <property type="evidence" value="ECO:0007669"/>
    <property type="project" value="InterPro"/>
</dbReference>
<feature type="chain" id="PRO_5037160222" evidence="3">
    <location>
        <begin position="28"/>
        <end position="971"/>
    </location>
</feature>
<dbReference type="Pfam" id="PF12972">
    <property type="entry name" value="NAGLU_C"/>
    <property type="match status" value="1"/>
</dbReference>
<dbReference type="InterPro" id="IPR007781">
    <property type="entry name" value="NAGLU"/>
</dbReference>
<feature type="domain" description="Ricin B lectin" evidence="4">
    <location>
        <begin position="759"/>
        <end position="891"/>
    </location>
</feature>
<dbReference type="InterPro" id="IPR029018">
    <property type="entry name" value="Hex-like_dom2"/>
</dbReference>
<accession>A0A937EK85</accession>
<dbReference type="InterPro" id="IPR010916">
    <property type="entry name" value="TonB_box_CS"/>
</dbReference>
<dbReference type="Pfam" id="PF05089">
    <property type="entry name" value="NAGLU"/>
    <property type="match status" value="1"/>
</dbReference>
<dbReference type="InterPro" id="IPR000772">
    <property type="entry name" value="Ricin_B_lectin"/>
</dbReference>
<dbReference type="Proteomes" id="UP000661858">
    <property type="component" value="Unassembled WGS sequence"/>
</dbReference>
<dbReference type="InterPro" id="IPR024733">
    <property type="entry name" value="NAGLU_tim-barrel"/>
</dbReference>
<keyword evidence="7" id="KW-1185">Reference proteome</keyword>
<sequence>MHRFRARRRVVLWGVALAAMAGLVAPAAAELAAPPQAPTGPAGFDAKPAVAALKRLLRGHESQADQFTLVPVARPQTGDTFSVSGTAGAIKVEGSSPATLLTGIGWYLKHVAKVDIGWPGDSLAKLPATLPAVDGTITQSAAVPHRYALNDTDDGYSGAYRDFNSYQRMIDLLALHGVNEVYVQAGAEYPYYKALQQFGYSADDLQKWIPSPAHQPWWLLQNMSGGGPVSEQLIEARATLGKEIADRIRELGMTPVLPGYFGTVPSDFANRNPGANVVAQGSWVGYARPSWLDPTDPRFAEVAAAYYKHQRERFGDTTMYKMDPLHEGGMAGDINVKAAARAVMNALQNAHPSATWVLIGWLNNPRTDMTNAVDKSKLLIVDGLSDRYTSAETLDRDKTWEGAPYAFGIIDNFGGHTSTGGNTGEWLNRFARLRKSSPALKGIAYLPEGTGTNPAGFELFTELGWRPGTVDQKAWFAEYSARRYGGQDPHAEAAWDLLRQGPYSTKAGQWSEPQDSLFAARPDLAVKTAATWSPQEMRYDASTVEKALAELLQVAPDKRATDAYTFDLVDIARQALVNRSRVLLPLIKAAHDSKNTTRFTALVAEWQKDEQLLDKLLATDSRFLLGPWLEAAKSWAKTDSEKARLEYDARSIITTWGDTAARSAQVHDYANREWSGLVSDFYAMRWQKYFESLAAGSPKPLDWFAIEDAWAHEHETYPTTPTGDPVAMAIQVDKTLSSAAADTTVPADRAVPADPIGPDPAGPIQGSGKCAGTAGGKISSGTPLQWRPCNGTAAHSWTVTTGTQTTAAQLSIEGSGTCMDVKGGAVAPGTTVQLYTCNDTPAQRWTVQQDKTLKNVKAGLCLTAPSAGSAAGAPLTIETCTGRAGQQWTLPSPSSSPSSGASPGGSAPGGTGGPTGGGGTCTAAPWDHDTEYHLADVVSHNGSSWKAKWWTRGNEPGGTTAWGAWERVSTC</sequence>
<gene>
    <name evidence="6" type="ORF">JK359_16745</name>
</gene>
<feature type="region of interest" description="Disordered" evidence="2">
    <location>
        <begin position="748"/>
        <end position="776"/>
    </location>
</feature>
<dbReference type="Gene3D" id="3.20.20.80">
    <property type="entry name" value="Glycosidases"/>
    <property type="match status" value="1"/>
</dbReference>
<feature type="compositionally biased region" description="Gly residues" evidence="2">
    <location>
        <begin position="902"/>
        <end position="920"/>
    </location>
</feature>
<dbReference type="InterPro" id="IPR003610">
    <property type="entry name" value="CBM5/12"/>
</dbReference>
<reference evidence="6" key="1">
    <citation type="submission" date="2021-01" db="EMBL/GenBank/DDBJ databases">
        <title>WGS of actinomycetes isolated from Thailand.</title>
        <authorList>
            <person name="Thawai C."/>
        </authorList>
    </citation>
    <scope>NUCLEOTIDE SEQUENCE</scope>
    <source>
        <strain evidence="6">RCU-197</strain>
    </source>
</reference>
<dbReference type="CDD" id="cd12215">
    <property type="entry name" value="ChiC_BD"/>
    <property type="match status" value="1"/>
</dbReference>
<name>A0A937EK85_9ACTN</name>
<dbReference type="SUPFAM" id="SSF50370">
    <property type="entry name" value="Ricin B-like lectins"/>
    <property type="match status" value="1"/>
</dbReference>
<dbReference type="SMART" id="SM00495">
    <property type="entry name" value="ChtBD3"/>
    <property type="match status" value="1"/>
</dbReference>
<comment type="caution">
    <text evidence="6">The sequence shown here is derived from an EMBL/GenBank/DDBJ whole genome shotgun (WGS) entry which is preliminary data.</text>
</comment>
<protein>
    <submittedName>
        <fullName evidence="6">Alpha-N-acetylglucosaminidase C-terminal domain-containing protein</fullName>
    </submittedName>
</protein>
<dbReference type="RefSeq" id="WP_201836308.1">
    <property type="nucleotide sequence ID" value="NZ_JAERRK010000007.1"/>
</dbReference>
<dbReference type="GO" id="GO:0005576">
    <property type="term" value="C:extracellular region"/>
    <property type="evidence" value="ECO:0007669"/>
    <property type="project" value="InterPro"/>
</dbReference>
<dbReference type="Gene3D" id="2.10.10.20">
    <property type="entry name" value="Carbohydrate-binding module superfamily 5/12"/>
    <property type="match status" value="1"/>
</dbReference>
<dbReference type="InterPro" id="IPR036573">
    <property type="entry name" value="CBM_sf_5/12"/>
</dbReference>
<evidence type="ECO:0000256" key="1">
    <source>
        <dbReference type="ARBA" id="ARBA00022801"/>
    </source>
</evidence>
<dbReference type="InterPro" id="IPR024240">
    <property type="entry name" value="NAGLU_N"/>
</dbReference>
<dbReference type="SUPFAM" id="SSF51055">
    <property type="entry name" value="Carbohydrate binding domain"/>
    <property type="match status" value="1"/>
</dbReference>
<evidence type="ECO:0000313" key="6">
    <source>
        <dbReference type="EMBL" id="MBL1083599.1"/>
    </source>
</evidence>
<dbReference type="EMBL" id="JAERRK010000007">
    <property type="protein sequence ID" value="MBL1083599.1"/>
    <property type="molecule type" value="Genomic_DNA"/>
</dbReference>
<feature type="signal peptide" evidence="3">
    <location>
        <begin position="1"/>
        <end position="27"/>
    </location>
</feature>
<evidence type="ECO:0000259" key="5">
    <source>
        <dbReference type="SMART" id="SM00495"/>
    </source>
</evidence>
<dbReference type="SMART" id="SM00458">
    <property type="entry name" value="RICIN"/>
    <property type="match status" value="1"/>
</dbReference>
<keyword evidence="1" id="KW-0378">Hydrolase</keyword>
<dbReference type="Gene3D" id="3.30.379.10">
    <property type="entry name" value="Chitobiase/beta-hexosaminidase domain 2-like"/>
    <property type="match status" value="1"/>
</dbReference>
<evidence type="ECO:0000313" key="7">
    <source>
        <dbReference type="Proteomes" id="UP000661858"/>
    </source>
</evidence>
<feature type="compositionally biased region" description="Low complexity" evidence="2">
    <location>
        <begin position="891"/>
        <end position="901"/>
    </location>
</feature>
<evidence type="ECO:0000256" key="2">
    <source>
        <dbReference type="SAM" id="MobiDB-lite"/>
    </source>
</evidence>